<evidence type="ECO:0000313" key="2">
    <source>
        <dbReference type="EMBL" id="GAK48932.1"/>
    </source>
</evidence>
<gene>
    <name evidence="2" type="ORF">U14_00144</name>
</gene>
<name>A0A0S6VSQ9_9BACT</name>
<accession>A0A0S6VSQ9</accession>
<dbReference type="Pfam" id="PF12867">
    <property type="entry name" value="DinB_2"/>
    <property type="match status" value="1"/>
</dbReference>
<dbReference type="STRING" id="1499966.U14_00144"/>
<reference evidence="2 3" key="1">
    <citation type="journal article" date="2015" name="PeerJ">
        <title>First genomic representation of candidate bacterial phylum KSB3 points to enhanced environmental sensing as a trigger of wastewater bulking.</title>
        <authorList>
            <person name="Sekiguchi Y."/>
            <person name="Ohashi A."/>
            <person name="Parks D.H."/>
            <person name="Yamauchi T."/>
            <person name="Tyson G.W."/>
            <person name="Hugenholtz P."/>
        </authorList>
    </citation>
    <scope>NUCLEOTIDE SEQUENCE [LARGE SCALE GENOMIC DNA]</scope>
</reference>
<dbReference type="AlphaFoldDB" id="A0A0S6VSQ9"/>
<sequence length="168" mass="19690">MNIQEVFASQYAAGFAMLKNAVSACHDELWNSARDKNRFWRIAYHALFYTDLYLSADEKHFIPWTHHHENYQILGDKTPWPPHHAVKIGEPYTQNEVLEYCARLQNTLAERINALDFERPSGFCWLPFNKLELQMYNIRHLQHHAGQLIDRLRERQGSGIGWIGKGVV</sequence>
<organism evidence="2 3">
    <name type="scientific">Candidatus Moduliflexus flocculans</name>
    <dbReference type="NCBI Taxonomy" id="1499966"/>
    <lineage>
        <taxon>Bacteria</taxon>
        <taxon>Candidatus Moduliflexota</taxon>
        <taxon>Candidatus Moduliflexia</taxon>
        <taxon>Candidatus Moduliflexales</taxon>
        <taxon>Candidatus Moduliflexaceae</taxon>
    </lineage>
</organism>
<dbReference type="SUPFAM" id="SSF109854">
    <property type="entry name" value="DinB/YfiT-like putative metalloenzymes"/>
    <property type="match status" value="1"/>
</dbReference>
<proteinExistence type="predicted"/>
<evidence type="ECO:0000259" key="1">
    <source>
        <dbReference type="Pfam" id="PF12867"/>
    </source>
</evidence>
<dbReference type="Proteomes" id="UP000030700">
    <property type="component" value="Unassembled WGS sequence"/>
</dbReference>
<dbReference type="HOGENOM" id="CLU_129219_0_0_0"/>
<protein>
    <recommendedName>
        <fullName evidence="1">DinB-like domain-containing protein</fullName>
    </recommendedName>
</protein>
<evidence type="ECO:0000313" key="3">
    <source>
        <dbReference type="Proteomes" id="UP000030700"/>
    </source>
</evidence>
<dbReference type="InterPro" id="IPR024775">
    <property type="entry name" value="DinB-like"/>
</dbReference>
<dbReference type="EMBL" id="DF820455">
    <property type="protein sequence ID" value="GAK48932.1"/>
    <property type="molecule type" value="Genomic_DNA"/>
</dbReference>
<keyword evidence="3" id="KW-1185">Reference proteome</keyword>
<dbReference type="InterPro" id="IPR034660">
    <property type="entry name" value="DinB/YfiT-like"/>
</dbReference>
<feature type="domain" description="DinB-like" evidence="1">
    <location>
        <begin position="15"/>
        <end position="148"/>
    </location>
</feature>